<dbReference type="GeneID" id="29989869"/>
<evidence type="ECO:0000256" key="3">
    <source>
        <dbReference type="ARBA" id="ARBA00023054"/>
    </source>
</evidence>
<dbReference type="GO" id="GO:0005768">
    <property type="term" value="C:endosome"/>
    <property type="evidence" value="ECO:0007669"/>
    <property type="project" value="TreeGrafter"/>
</dbReference>
<dbReference type="GO" id="GO:0000149">
    <property type="term" value="F:SNARE binding"/>
    <property type="evidence" value="ECO:0007669"/>
    <property type="project" value="TreeGrafter"/>
</dbReference>
<dbReference type="Pfam" id="PF10186">
    <property type="entry name" value="ATG14"/>
    <property type="match status" value="1"/>
</dbReference>
<feature type="coiled-coil region" evidence="4">
    <location>
        <begin position="222"/>
        <end position="292"/>
    </location>
</feature>
<proteinExistence type="inferred from homology"/>
<dbReference type="InterPro" id="IPR018791">
    <property type="entry name" value="UV_resistance/autophagy_Atg14"/>
</dbReference>
<dbReference type="GO" id="GO:0035493">
    <property type="term" value="P:SNARE complex assembly"/>
    <property type="evidence" value="ECO:0007669"/>
    <property type="project" value="TreeGrafter"/>
</dbReference>
<comment type="similarity">
    <text evidence="1">Belongs to the ATG14 family.</text>
</comment>
<dbReference type="EMBL" id="JPDN02000066">
    <property type="protein sequence ID" value="PON20553.1"/>
    <property type="molecule type" value="Genomic_DNA"/>
</dbReference>
<dbReference type="AlphaFoldDB" id="A0A2P4Z8E0"/>
<protein>
    <recommendedName>
        <fullName evidence="2">Autophagy-related protein 14</fullName>
    </recommendedName>
</protein>
<keyword evidence="7" id="KW-1185">Reference proteome</keyword>
<comment type="caution">
    <text evidence="6">The sequence shown here is derived from an EMBL/GenBank/DDBJ whole genome shotgun (WGS) entry which is preliminary data.</text>
</comment>
<reference evidence="6 7" key="1">
    <citation type="journal article" date="2016" name="Genome Announc.">
        <title>Draft Whole-Genome Sequence of Trichoderma gamsii T6085, a Promising Biocontrol Agent of Fusarium Head Blight on Wheat.</title>
        <authorList>
            <person name="Baroncelli R."/>
            <person name="Zapparata A."/>
            <person name="Piaggeschi G."/>
            <person name="Sarrocco S."/>
            <person name="Vannacci G."/>
        </authorList>
    </citation>
    <scope>NUCLEOTIDE SEQUENCE [LARGE SCALE GENOMIC DNA]</scope>
    <source>
        <strain evidence="6 7">T6085</strain>
    </source>
</reference>
<gene>
    <name evidence="6" type="ORF">TGAM01_v210587</name>
</gene>
<evidence type="ECO:0000256" key="5">
    <source>
        <dbReference type="SAM" id="MobiDB-lite"/>
    </source>
</evidence>
<feature type="region of interest" description="Disordered" evidence="5">
    <location>
        <begin position="618"/>
        <end position="665"/>
    </location>
</feature>
<sequence length="665" mass="73527">MDDEQEQASSGEWAALAAVMGDSVTVAVERGAHCDLRGRSTTTSPDFQTQRLCCRWPQWSPTGRCLALVANWSRAAQQPPPWALGGGQARQWRLDSSAAGHVVIAPRDLMPFKPQPLLYSKAQASSQSRMLQRGFTRVQRPDIHTCSPKVYADWTKSTAACTIPPYIIPAITQLAISVSAAAAIRYCDMECDICHHPHDAQRRPFLCAVDARNRIYEGRMKHLQLMLDNESLKAQIDELLDDTSKPNKHTWDEIIAHRDAAEQKTDQILAAADRLRDDIKAARDEIQARKAAIARRRSDLASVSAGIVERRAKQLREVEKSISMLKFRWSQSAEDMASTRGFLCTEAVRLYGLKRITKKSGTGRYEYHLGKIPIVDLTSMNSLSPETISTSLAHIAHVLMLVSHYLSIRLPAEIVLPHRDYPRPTMFTVPSSYRHGDVSFPGALLAPTPLSESPFANSHVPRPRPLFVDKPLPQLSKEDPAAYSLFLEGTTLLAYDVAWLCCSQGVSVGDKTSFEDICNMGRNLHNLSMNNQMQTGAINFSMGAPAVDVNVGGQNADSNQSWIGRYAHGTTYYSLSGDEGTELTKSFRLPSPLKLADKLKKKLLGDAPAPDWEVLDDDEWKDASMPGNGVFDPKAVGSKNGGTPDARDSPRTSSSNGWMKVKSRY</sequence>
<name>A0A2P4Z8E0_9HYPO</name>
<dbReference type="GO" id="GO:0032991">
    <property type="term" value="C:protein-containing complex"/>
    <property type="evidence" value="ECO:0007669"/>
    <property type="project" value="UniProtKB-ARBA"/>
</dbReference>
<accession>A0A2P4Z8E0</accession>
<evidence type="ECO:0000256" key="4">
    <source>
        <dbReference type="SAM" id="Coils"/>
    </source>
</evidence>
<evidence type="ECO:0000256" key="1">
    <source>
        <dbReference type="ARBA" id="ARBA00009574"/>
    </source>
</evidence>
<keyword evidence="3 4" id="KW-0175">Coiled coil</keyword>
<dbReference type="Proteomes" id="UP000054821">
    <property type="component" value="Unassembled WGS sequence"/>
</dbReference>
<evidence type="ECO:0000313" key="6">
    <source>
        <dbReference type="EMBL" id="PON20553.1"/>
    </source>
</evidence>
<dbReference type="PANTHER" id="PTHR15157:SF13">
    <property type="entry name" value="AUTOPHAGY-RELATED PROTEIN 14"/>
    <property type="match status" value="1"/>
</dbReference>
<evidence type="ECO:0000256" key="2">
    <source>
        <dbReference type="ARBA" id="ARBA00013807"/>
    </source>
</evidence>
<evidence type="ECO:0000313" key="7">
    <source>
        <dbReference type="Proteomes" id="UP000054821"/>
    </source>
</evidence>
<organism evidence="6 7">
    <name type="scientific">Trichoderma gamsii</name>
    <dbReference type="NCBI Taxonomy" id="398673"/>
    <lineage>
        <taxon>Eukaryota</taxon>
        <taxon>Fungi</taxon>
        <taxon>Dikarya</taxon>
        <taxon>Ascomycota</taxon>
        <taxon>Pezizomycotina</taxon>
        <taxon>Sordariomycetes</taxon>
        <taxon>Hypocreomycetidae</taxon>
        <taxon>Hypocreales</taxon>
        <taxon>Hypocreaceae</taxon>
        <taxon>Trichoderma</taxon>
    </lineage>
</organism>
<dbReference type="PANTHER" id="PTHR15157">
    <property type="entry name" value="UV RADIATION RESISTANCE-ASSOCIATED GENE PROTEIN"/>
    <property type="match status" value="1"/>
</dbReference>
<dbReference type="RefSeq" id="XP_018656992.1">
    <property type="nucleotide sequence ID" value="XM_018809786.1"/>
</dbReference>
<dbReference type="GO" id="GO:0000323">
    <property type="term" value="C:lytic vacuole"/>
    <property type="evidence" value="ECO:0007669"/>
    <property type="project" value="TreeGrafter"/>
</dbReference>